<dbReference type="InterPro" id="IPR012337">
    <property type="entry name" value="RNaseH-like_sf"/>
</dbReference>
<dbReference type="EMBL" id="JAOCAE010000006">
    <property type="protein sequence ID" value="MDH1236501.1"/>
    <property type="molecule type" value="Genomic_DNA"/>
</dbReference>
<dbReference type="SUPFAM" id="SSF53098">
    <property type="entry name" value="Ribonuclease H-like"/>
    <property type="match status" value="1"/>
</dbReference>
<dbReference type="PRINTS" id="PR00868">
    <property type="entry name" value="DNAPOLI"/>
</dbReference>
<comment type="subunit">
    <text evidence="2">Single-chain monomer with multiple functions.</text>
</comment>
<dbReference type="SMART" id="SM00482">
    <property type="entry name" value="POLAc"/>
    <property type="match status" value="1"/>
</dbReference>
<sequence>MRHLIFEQAERYEVAVLTKAAAFNEMAMRTHYIEPLQKLGVAPNRMIGFTLEYNEAGKVPVAFIKDYLDKLLVALNSLGVKYLFCTDAAYFKTLTKMSKAEPHYGYVLPCKIQGFEHMQVVLGLNYQQMVYNPELYQKLDMSLQTLADAVQGSYQPLGHNIIHSAQYPSTYDDIAAALDSLHQYPELSADIEAFGLAFNEAGIASIGFAWDQHNGISFLVDYKPIAGATSAPFGERWDNQPVKQLLLKFLTSYKGKLTWHNASYDLRSIIYALWMKDPLDQKGLLLGLDILTRSFDDTKVIAYLATNSTAGNVLGLKALAHEFAGNWAVEEINNVLAIEPPKLLQYNLVDCLSTNYVKAKYYPVMVADRQEELYHTLMLPSLKVIIQMELSGMPMERSRVQEAKAELERLEASYLKVIMGHPLIAPLEAKMTHEAWEKDFEDRRGKAKNPDKIFPKDRTFFPKSVFNPNSGPQLQRLLYQEMGLPVIDLTDTKQPATGGDTLEKLVNHASKPEDKAFLQAMVEYIGVTKILSAFIPAFERALDKGDGKIWLHGGFNLGGTVSGRLSSSKPNMQQIPSGSTFGKLIKGCFSAPKGWIFAGADFNSLEDYISALTTKDPNKLNVYIKGFDGHCLRAAYYFQEDLLARGIRIALDDPASVNSIKKLAPDLRQDSKAPTFLLTYGGTYHGMMSNLGWPEDKAKVIEANYHDLYKVSDEYVAKRLEQAAKDGYVEVAFGLRVRTPLLKQVIWKGSKMPYEAAAEGRTAGNALGQSYGLLNNRAAVEFMQKVWDSPYRYDILPVALIHDAIYLLIRDRIDVVTWANRELIKSMQWQELPEIQHDTVKLGAALDLFYPDWAHPITLPNDATPEQIREVCEKALGELEPKKAA</sequence>
<comment type="similarity">
    <text evidence="1">Belongs to the DNA polymerase type-A family.</text>
</comment>
<dbReference type="Proteomes" id="UP001158500">
    <property type="component" value="Unassembled WGS sequence"/>
</dbReference>
<comment type="catalytic activity">
    <reaction evidence="5">
        <text>DNA(n) + a 2'-deoxyribonucleoside 5'-triphosphate = DNA(n+1) + diphosphate</text>
        <dbReference type="Rhea" id="RHEA:22508"/>
        <dbReference type="Rhea" id="RHEA-COMP:17339"/>
        <dbReference type="Rhea" id="RHEA-COMP:17340"/>
        <dbReference type="ChEBI" id="CHEBI:33019"/>
        <dbReference type="ChEBI" id="CHEBI:61560"/>
        <dbReference type="ChEBI" id="CHEBI:173112"/>
        <dbReference type="EC" id="2.7.7.7"/>
    </reaction>
</comment>
<dbReference type="PANTHER" id="PTHR10133">
    <property type="entry name" value="DNA POLYMERASE I"/>
    <property type="match status" value="1"/>
</dbReference>
<dbReference type="GO" id="GO:0003887">
    <property type="term" value="F:DNA-directed DNA polymerase activity"/>
    <property type="evidence" value="ECO:0007669"/>
    <property type="project" value="UniProtKB-EC"/>
</dbReference>
<dbReference type="PANTHER" id="PTHR10133:SF27">
    <property type="entry name" value="DNA POLYMERASE NU"/>
    <property type="match status" value="1"/>
</dbReference>
<evidence type="ECO:0000256" key="4">
    <source>
        <dbReference type="ARBA" id="ARBA00022705"/>
    </source>
</evidence>
<dbReference type="GO" id="GO:0006302">
    <property type="term" value="P:double-strand break repair"/>
    <property type="evidence" value="ECO:0007669"/>
    <property type="project" value="TreeGrafter"/>
</dbReference>
<dbReference type="AlphaFoldDB" id="A0AA42TF07"/>
<feature type="domain" description="DNA-directed DNA polymerase family A palm" evidence="6">
    <location>
        <begin position="582"/>
        <end position="813"/>
    </location>
</feature>
<reference evidence="7" key="1">
    <citation type="submission" date="2022-09" db="EMBL/GenBank/DDBJ databases">
        <title>Intensive care unit water sources are persistently colonized with multi-drug resistant bacteria and are the site of extensive horizontal gene transfer of antibiotic resistance genes.</title>
        <authorList>
            <person name="Diorio-Toth L."/>
        </authorList>
    </citation>
    <scope>NUCLEOTIDE SEQUENCE</scope>
    <source>
        <strain evidence="7">GD03947</strain>
    </source>
</reference>
<evidence type="ECO:0000256" key="1">
    <source>
        <dbReference type="ARBA" id="ARBA00007705"/>
    </source>
</evidence>
<dbReference type="Pfam" id="PF00476">
    <property type="entry name" value="DNA_pol_A"/>
    <property type="match status" value="1"/>
</dbReference>
<evidence type="ECO:0000313" key="8">
    <source>
        <dbReference type="Proteomes" id="UP001158500"/>
    </source>
</evidence>
<dbReference type="Gene3D" id="1.10.150.20">
    <property type="entry name" value="5' to 3' exonuclease, C-terminal subdomain"/>
    <property type="match status" value="1"/>
</dbReference>
<dbReference type="SUPFAM" id="SSF56672">
    <property type="entry name" value="DNA/RNA polymerases"/>
    <property type="match status" value="1"/>
</dbReference>
<accession>A0AA42TF07</accession>
<dbReference type="InterPro" id="IPR036397">
    <property type="entry name" value="RNaseH_sf"/>
</dbReference>
<protein>
    <recommendedName>
        <fullName evidence="3">DNA-directed DNA polymerase</fullName>
        <ecNumber evidence="3">2.7.7.7</ecNumber>
    </recommendedName>
</protein>
<proteinExistence type="inferred from homology"/>
<evidence type="ECO:0000259" key="6">
    <source>
        <dbReference type="SMART" id="SM00482"/>
    </source>
</evidence>
<evidence type="ECO:0000313" key="7">
    <source>
        <dbReference type="EMBL" id="MDH1236501.1"/>
    </source>
</evidence>
<evidence type="ECO:0000256" key="3">
    <source>
        <dbReference type="ARBA" id="ARBA00012417"/>
    </source>
</evidence>
<keyword evidence="4" id="KW-0235">DNA replication</keyword>
<gene>
    <name evidence="7" type="ORF">N5C32_10670</name>
</gene>
<dbReference type="Gene3D" id="3.30.70.370">
    <property type="match status" value="1"/>
</dbReference>
<dbReference type="GO" id="GO:0003677">
    <property type="term" value="F:DNA binding"/>
    <property type="evidence" value="ECO:0007669"/>
    <property type="project" value="InterPro"/>
</dbReference>
<dbReference type="Gene3D" id="3.30.420.10">
    <property type="entry name" value="Ribonuclease H-like superfamily/Ribonuclease H"/>
    <property type="match status" value="1"/>
</dbReference>
<name>A0AA42TF07_STUST</name>
<organism evidence="7 8">
    <name type="scientific">Stutzerimonas stutzeri</name>
    <name type="common">Pseudomonas stutzeri</name>
    <dbReference type="NCBI Taxonomy" id="316"/>
    <lineage>
        <taxon>Bacteria</taxon>
        <taxon>Pseudomonadati</taxon>
        <taxon>Pseudomonadota</taxon>
        <taxon>Gammaproteobacteria</taxon>
        <taxon>Pseudomonadales</taxon>
        <taxon>Pseudomonadaceae</taxon>
        <taxon>Stutzerimonas</taxon>
    </lineage>
</organism>
<dbReference type="Gene3D" id="1.20.1060.10">
    <property type="entry name" value="Taq DNA Polymerase, Chain T, domain 4"/>
    <property type="match status" value="1"/>
</dbReference>
<evidence type="ECO:0000256" key="2">
    <source>
        <dbReference type="ARBA" id="ARBA00011541"/>
    </source>
</evidence>
<dbReference type="RefSeq" id="WP_279641413.1">
    <property type="nucleotide sequence ID" value="NZ_JAOCAE010000006.1"/>
</dbReference>
<evidence type="ECO:0000256" key="5">
    <source>
        <dbReference type="ARBA" id="ARBA00049244"/>
    </source>
</evidence>
<comment type="caution">
    <text evidence="7">The sequence shown here is derived from an EMBL/GenBank/DDBJ whole genome shotgun (WGS) entry which is preliminary data.</text>
</comment>
<dbReference type="EC" id="2.7.7.7" evidence="3"/>
<dbReference type="InterPro" id="IPR001098">
    <property type="entry name" value="DNA-dir_DNA_pol_A_palm_dom"/>
</dbReference>
<dbReference type="InterPro" id="IPR043502">
    <property type="entry name" value="DNA/RNA_pol_sf"/>
</dbReference>
<dbReference type="GO" id="GO:0006261">
    <property type="term" value="P:DNA-templated DNA replication"/>
    <property type="evidence" value="ECO:0007669"/>
    <property type="project" value="InterPro"/>
</dbReference>
<dbReference type="InterPro" id="IPR002298">
    <property type="entry name" value="DNA_polymerase_A"/>
</dbReference>